<evidence type="ECO:0000256" key="4">
    <source>
        <dbReference type="ARBA" id="ARBA00022692"/>
    </source>
</evidence>
<dbReference type="EMBL" id="BAABRO010000004">
    <property type="protein sequence ID" value="GAA5507001.1"/>
    <property type="molecule type" value="Genomic_DNA"/>
</dbReference>
<keyword evidence="6 7" id="KW-0472">Membrane</keyword>
<feature type="transmembrane region" description="Helical" evidence="7">
    <location>
        <begin position="193"/>
        <end position="210"/>
    </location>
</feature>
<feature type="transmembrane region" description="Helical" evidence="7">
    <location>
        <begin position="440"/>
        <end position="459"/>
    </location>
</feature>
<evidence type="ECO:0000256" key="2">
    <source>
        <dbReference type="ARBA" id="ARBA00004127"/>
    </source>
</evidence>
<protein>
    <recommendedName>
        <fullName evidence="8">Peptidase M50 domain-containing protein</fullName>
    </recommendedName>
</protein>
<dbReference type="Proteomes" id="UP001416858">
    <property type="component" value="Unassembled WGS sequence"/>
</dbReference>
<accession>A0ABP9VP97</accession>
<evidence type="ECO:0000256" key="3">
    <source>
        <dbReference type="ARBA" id="ARBA00007931"/>
    </source>
</evidence>
<keyword evidence="5 7" id="KW-1133">Transmembrane helix</keyword>
<name>A0ABP9VP97_9BACT</name>
<dbReference type="PANTHER" id="PTHR13325:SF3">
    <property type="entry name" value="MEMBRANE-BOUND TRANSCRIPTION FACTOR SITE-2 PROTEASE"/>
    <property type="match status" value="1"/>
</dbReference>
<feature type="transmembrane region" description="Helical" evidence="7">
    <location>
        <begin position="285"/>
        <end position="304"/>
    </location>
</feature>
<feature type="transmembrane region" description="Helical" evidence="7">
    <location>
        <begin position="257"/>
        <end position="279"/>
    </location>
</feature>
<evidence type="ECO:0000313" key="10">
    <source>
        <dbReference type="Proteomes" id="UP001416858"/>
    </source>
</evidence>
<keyword evidence="10" id="KW-1185">Reference proteome</keyword>
<dbReference type="Pfam" id="PF02163">
    <property type="entry name" value="Peptidase_M50"/>
    <property type="match status" value="1"/>
</dbReference>
<proteinExistence type="inferred from homology"/>
<evidence type="ECO:0000256" key="6">
    <source>
        <dbReference type="ARBA" id="ARBA00023136"/>
    </source>
</evidence>
<comment type="caution">
    <text evidence="9">The sequence shown here is derived from an EMBL/GenBank/DDBJ whole genome shotgun (WGS) entry which is preliminary data.</text>
</comment>
<dbReference type="InterPro" id="IPR001193">
    <property type="entry name" value="MBTPS2"/>
</dbReference>
<dbReference type="PANTHER" id="PTHR13325">
    <property type="entry name" value="PROTEASE M50 MEMBRANE-BOUND TRANSCRIPTION FACTOR SITE 2 PROTEASE"/>
    <property type="match status" value="1"/>
</dbReference>
<feature type="transmembrane region" description="Helical" evidence="7">
    <location>
        <begin position="397"/>
        <end position="419"/>
    </location>
</feature>
<feature type="transmembrane region" description="Helical" evidence="7">
    <location>
        <begin position="370"/>
        <end position="391"/>
    </location>
</feature>
<gene>
    <name evidence="9" type="ORF">Rcae01_02455</name>
</gene>
<keyword evidence="4 7" id="KW-0812">Transmembrane</keyword>
<evidence type="ECO:0000256" key="5">
    <source>
        <dbReference type="ARBA" id="ARBA00022989"/>
    </source>
</evidence>
<organism evidence="9 10">
    <name type="scientific">Novipirellula caenicola</name>
    <dbReference type="NCBI Taxonomy" id="1536901"/>
    <lineage>
        <taxon>Bacteria</taxon>
        <taxon>Pseudomonadati</taxon>
        <taxon>Planctomycetota</taxon>
        <taxon>Planctomycetia</taxon>
        <taxon>Pirellulales</taxon>
        <taxon>Pirellulaceae</taxon>
        <taxon>Novipirellula</taxon>
    </lineage>
</organism>
<sequence>MSAFANHLRVRPDLKWQRTESGTDDIWIVRDPFANEYFYLRPQERRLLMLADGTRSLSEITQTCKTLFAPEYVSPESVVDFFAEALRSGLLITSSPTGDAGECSALVEHDGAGDQAAMSPNLSRPWWHQPLAIRIPGVSVDRQIERMMPLARRILSLAVRMIAVVFTLIMAGMAVVYFDQIAIHLDAVTREPVANWGILFLVVILVLKVCHEIAHAVTCKWFGAECRQIGVMLLFGMPVLYCDVSDAWLLKQRWKRIMVSSAGMMAELFIAAVAMLLWLLLADSLLRDLCVTVMLVGSVSTVVFNGNPLLRYDGYYILSDWVGVPNLARQASVSMQTWVRQWIWNDVVSEARIESANRFRCSISPIRLRIYWIASLLYRGLVYATLGMWVYHKADPAGLGPLAAILLSSALIFGVTPWLKAVLTPPPSRRRNRSGRFRRPLVIGAIGALVIAILVWVPFPHRIKAPMTIRLADSQPIVATSAGRMVDGIPDGSFVKQGDRIATLANPDLMLSIAQEQTKLSALKTELTSLQSVRPATRQISDRIAVVTKSIDASEHQLRLLASEASQLEILAPASGVLFPATHRVQRVVSTRELRTWDHTPLTKHNRGAWIEAGTQLGTLGTPGQYDAIVLVRQQNLAYVREGQSVSLMLTHVSAGAIRGKVIEVASSATDGVPEELVSKRMVLPLRRGNGPGDANYQVRVRLHPSDRILALRSTGYAKIDVPWTSLWKRWTTPLRDAF</sequence>
<dbReference type="InterPro" id="IPR008915">
    <property type="entry name" value="Peptidase_M50"/>
</dbReference>
<feature type="transmembrane region" description="Helical" evidence="7">
    <location>
        <begin position="154"/>
        <end position="178"/>
    </location>
</feature>
<evidence type="ECO:0000256" key="1">
    <source>
        <dbReference type="ARBA" id="ARBA00001947"/>
    </source>
</evidence>
<evidence type="ECO:0000259" key="8">
    <source>
        <dbReference type="Pfam" id="PF02163"/>
    </source>
</evidence>
<comment type="cofactor">
    <cofactor evidence="1">
        <name>Zn(2+)</name>
        <dbReference type="ChEBI" id="CHEBI:29105"/>
    </cofactor>
</comment>
<reference evidence="9 10" key="1">
    <citation type="submission" date="2024-02" db="EMBL/GenBank/DDBJ databases">
        <title>Rhodopirellula caenicola NBRC 110016.</title>
        <authorList>
            <person name="Ichikawa N."/>
            <person name="Katano-Makiyama Y."/>
            <person name="Hidaka K."/>
        </authorList>
    </citation>
    <scope>NUCLEOTIDE SEQUENCE [LARGE SCALE GENOMIC DNA]</scope>
    <source>
        <strain evidence="9 10">NBRC 110016</strain>
    </source>
</reference>
<evidence type="ECO:0000256" key="7">
    <source>
        <dbReference type="SAM" id="Phobius"/>
    </source>
</evidence>
<feature type="domain" description="Peptidase M50" evidence="8">
    <location>
        <begin position="200"/>
        <end position="315"/>
    </location>
</feature>
<comment type="subcellular location">
    <subcellularLocation>
        <location evidence="2">Endomembrane system</location>
        <topology evidence="2">Multi-pass membrane protein</topology>
    </subcellularLocation>
</comment>
<comment type="similarity">
    <text evidence="3">Belongs to the peptidase M50B family.</text>
</comment>
<dbReference type="RefSeq" id="WP_345683891.1">
    <property type="nucleotide sequence ID" value="NZ_BAABRO010000004.1"/>
</dbReference>
<evidence type="ECO:0000313" key="9">
    <source>
        <dbReference type="EMBL" id="GAA5507001.1"/>
    </source>
</evidence>